<evidence type="ECO:0000256" key="6">
    <source>
        <dbReference type="ARBA" id="ARBA00023136"/>
    </source>
</evidence>
<dbReference type="GO" id="GO:0005886">
    <property type="term" value="C:plasma membrane"/>
    <property type="evidence" value="ECO:0007669"/>
    <property type="project" value="UniProtKB-SubCell"/>
</dbReference>
<dbReference type="EMBL" id="CP000733">
    <property type="protein sequence ID" value="ABS76596.1"/>
    <property type="molecule type" value="Genomic_DNA"/>
</dbReference>
<evidence type="ECO:0000259" key="8">
    <source>
        <dbReference type="SMART" id="SM00014"/>
    </source>
</evidence>
<keyword evidence="5 7" id="KW-1133">Transmembrane helix</keyword>
<comment type="subcellular location">
    <subcellularLocation>
        <location evidence="1">Cell membrane</location>
        <topology evidence="1">Multi-pass membrane protein</topology>
    </subcellularLocation>
</comment>
<dbReference type="InterPro" id="IPR000326">
    <property type="entry name" value="PAP2/HPO"/>
</dbReference>
<dbReference type="HOGENOM" id="CLU_025730_2_0_6"/>
<keyword evidence="6 7" id="KW-0472">Membrane</keyword>
<feature type="transmembrane region" description="Helical" evidence="7">
    <location>
        <begin position="368"/>
        <end position="385"/>
    </location>
</feature>
<evidence type="ECO:0000256" key="2">
    <source>
        <dbReference type="ARBA" id="ARBA00010792"/>
    </source>
</evidence>
<evidence type="ECO:0000313" key="10">
    <source>
        <dbReference type="Proteomes" id="UP000008555"/>
    </source>
</evidence>
<evidence type="ECO:0000256" key="7">
    <source>
        <dbReference type="SAM" id="Phobius"/>
    </source>
</evidence>
<dbReference type="RefSeq" id="WP_011997047.1">
    <property type="nucleotide sequence ID" value="NC_009727.1"/>
</dbReference>
<name>A9KFW6_COXBN</name>
<dbReference type="Gene3D" id="1.20.144.10">
    <property type="entry name" value="Phosphatidic acid phosphatase type 2/haloperoxidase"/>
    <property type="match status" value="1"/>
</dbReference>
<feature type="transmembrane region" description="Helical" evidence="7">
    <location>
        <begin position="21"/>
        <end position="52"/>
    </location>
</feature>
<feature type="transmembrane region" description="Helical" evidence="7">
    <location>
        <begin position="327"/>
        <end position="348"/>
    </location>
</feature>
<evidence type="ECO:0000256" key="3">
    <source>
        <dbReference type="ARBA" id="ARBA00022475"/>
    </source>
</evidence>
<dbReference type="SUPFAM" id="SSF48317">
    <property type="entry name" value="Acid phosphatase/Vanadium-dependent haloperoxidase"/>
    <property type="match status" value="1"/>
</dbReference>
<gene>
    <name evidence="9" type="ordered locus">CBUD_1352</name>
</gene>
<dbReference type="InterPro" id="IPR032818">
    <property type="entry name" value="DedA-like"/>
</dbReference>
<feature type="transmembrane region" description="Helical" evidence="7">
    <location>
        <begin position="64"/>
        <end position="85"/>
    </location>
</feature>
<dbReference type="InterPro" id="IPR036938">
    <property type="entry name" value="PAP2/HPO_sf"/>
</dbReference>
<dbReference type="InterPro" id="IPR025902">
    <property type="entry name" value="LssY-like-C_dom"/>
</dbReference>
<proteinExistence type="inferred from homology"/>
<protein>
    <submittedName>
        <fullName evidence="9">Phosphatase</fullName>
    </submittedName>
</protein>
<evidence type="ECO:0000256" key="5">
    <source>
        <dbReference type="ARBA" id="ARBA00022989"/>
    </source>
</evidence>
<feature type="transmembrane region" description="Helical" evidence="7">
    <location>
        <begin position="294"/>
        <end position="320"/>
    </location>
</feature>
<dbReference type="Proteomes" id="UP000008555">
    <property type="component" value="Chromosome"/>
</dbReference>
<dbReference type="Pfam" id="PF01569">
    <property type="entry name" value="PAP2"/>
    <property type="match status" value="1"/>
</dbReference>
<evidence type="ECO:0000256" key="4">
    <source>
        <dbReference type="ARBA" id="ARBA00022692"/>
    </source>
</evidence>
<dbReference type="CDD" id="cd03392">
    <property type="entry name" value="PAP2_like_2"/>
    <property type="match status" value="1"/>
</dbReference>
<feature type="transmembrane region" description="Helical" evidence="7">
    <location>
        <begin position="181"/>
        <end position="199"/>
    </location>
</feature>
<feature type="transmembrane region" description="Helical" evidence="7">
    <location>
        <begin position="141"/>
        <end position="161"/>
    </location>
</feature>
<feature type="transmembrane region" description="Helical" evidence="7">
    <location>
        <begin position="248"/>
        <end position="274"/>
    </location>
</feature>
<evidence type="ECO:0000313" key="9">
    <source>
        <dbReference type="EMBL" id="ABS76596.1"/>
    </source>
</evidence>
<feature type="transmembrane region" description="Helical" evidence="7">
    <location>
        <begin position="397"/>
        <end position="416"/>
    </location>
</feature>
<evidence type="ECO:0000256" key="1">
    <source>
        <dbReference type="ARBA" id="ARBA00004651"/>
    </source>
</evidence>
<dbReference type="PANTHER" id="PTHR30353:SF15">
    <property type="entry name" value="INNER MEMBRANE PROTEIN YABI"/>
    <property type="match status" value="1"/>
</dbReference>
<feature type="domain" description="Phosphatidic acid phosphatase type 2/haloperoxidase" evidence="8">
    <location>
        <begin position="326"/>
        <end position="437"/>
    </location>
</feature>
<dbReference type="InterPro" id="IPR032816">
    <property type="entry name" value="VTT_dom"/>
</dbReference>
<reference evidence="9 10" key="1">
    <citation type="journal article" date="2009" name="Infect. Immun.">
        <title>Comparative genomics reveal extensive transposon-mediated genomic plasticity and diversity among potential effector proteins within the genus Coxiella.</title>
        <authorList>
            <person name="Beare P.A."/>
            <person name="Unsworth N."/>
            <person name="Andoh M."/>
            <person name="Voth D.E."/>
            <person name="Omsland A."/>
            <person name="Gilk S.D."/>
            <person name="Williams K.P."/>
            <person name="Sobral B.W."/>
            <person name="Kupko J.J.III."/>
            <person name="Porcella S.F."/>
            <person name="Samuel J.E."/>
            <person name="Heinzen R.A."/>
        </authorList>
    </citation>
    <scope>NUCLEOTIDE SEQUENCE [LARGE SCALE GENOMIC DNA]</scope>
    <source>
        <strain evidence="9 10">Dugway 5J108-111</strain>
    </source>
</reference>
<keyword evidence="3" id="KW-1003">Cell membrane</keyword>
<dbReference type="SMART" id="SM00014">
    <property type="entry name" value="acidPPc"/>
    <property type="match status" value="1"/>
</dbReference>
<organism evidence="9 10">
    <name type="scientific">Coxiella burnetii (strain Dugway 5J108-111)</name>
    <dbReference type="NCBI Taxonomy" id="434922"/>
    <lineage>
        <taxon>Bacteria</taxon>
        <taxon>Pseudomonadati</taxon>
        <taxon>Pseudomonadota</taxon>
        <taxon>Gammaproteobacteria</taxon>
        <taxon>Legionellales</taxon>
        <taxon>Coxiellaceae</taxon>
        <taxon>Coxiella</taxon>
    </lineage>
</organism>
<accession>A9KFW6</accession>
<dbReference type="Pfam" id="PF14067">
    <property type="entry name" value="LssY_C"/>
    <property type="match status" value="1"/>
</dbReference>
<sequence>MIEHYLTYIDHYLQAKPYMGILFAFLIAFTESLPLVGTVIPGSITMSIIGILAGRGIISLEATLLWATLGALAGDTVGFFVGKYYNERLRLMWPFKKYPKWLTLGEAFFRKHGGKSILIGRFVGPVRSSVPLIAGLLKMSWLRFFVAAIPSAILWAVAYLLPGVLIGAVSLELPRHVTTEFILIGLGVIVLLWLLFWAAQRFFTLVILTINDWIDQLWRWLYLHHSSRFFLRAITNHRNPADHYQLTLTLLAFLSLLCFLGLSILALTVGPLTNFNEPLFYFLQSTRLAHIDKFFALITMLGDAKVILGISLLLIIALGIKKHWRAAFHLVLVTVLSAAAVYLFKWLVFSPRPRGFLVLDHSSSFPSGHAGLSLAIFGFIGFLIAQQLPKKWRWIPYTTASILIVLISYSRLYLGAHWLQDVLGSLFLGFAILLSVIVSYRRYPSKPFGNLKWLVFLVVALVLPWAVMSKTKLHTVLHRYAPIWPVREINYKDWWQHPTRYVPIYRWNRFGHPVQPFNIQWTAPLNDIQQTLEHSGWESIHTKTDIQTALGRFASYKPERHFPLFPWLYRDKPPVLFMIKHLPHATTIIELRLWESGIRFEDNAWPLWVGSINYHIAPKRLITLRRPHEISLVNGGGVNELARALTNYQWKKIFLHGSKKPKKIRPLEWNGEILIIRSTGAL</sequence>
<feature type="transmembrane region" description="Helical" evidence="7">
    <location>
        <begin position="451"/>
        <end position="468"/>
    </location>
</feature>
<comment type="similarity">
    <text evidence="2">Belongs to the DedA family.</text>
</comment>
<dbReference type="PANTHER" id="PTHR30353">
    <property type="entry name" value="INNER MEMBRANE PROTEIN DEDA-RELATED"/>
    <property type="match status" value="1"/>
</dbReference>
<dbReference type="Pfam" id="PF09335">
    <property type="entry name" value="VTT_dom"/>
    <property type="match status" value="1"/>
</dbReference>
<keyword evidence="4 7" id="KW-0812">Transmembrane</keyword>
<feature type="transmembrane region" description="Helical" evidence="7">
    <location>
        <begin position="422"/>
        <end position="439"/>
    </location>
</feature>
<dbReference type="AlphaFoldDB" id="A9KFW6"/>
<dbReference type="KEGG" id="cbd:CBUD_1352"/>